<evidence type="ECO:0000259" key="2">
    <source>
        <dbReference type="Pfam" id="PF10135"/>
    </source>
</evidence>
<dbReference type="EMBL" id="CP015614">
    <property type="protein sequence ID" value="ANF54214.1"/>
    <property type="molecule type" value="Genomic_DNA"/>
</dbReference>
<keyword evidence="4" id="KW-1185">Reference proteome</keyword>
<evidence type="ECO:0000313" key="3">
    <source>
        <dbReference type="EMBL" id="ANF54214.1"/>
    </source>
</evidence>
<dbReference type="KEGG" id="bne:DA69_05330"/>
<feature type="domain" description="Flagellar protein FlgJ N-terminal" evidence="2">
    <location>
        <begin position="50"/>
        <end position="98"/>
    </location>
</feature>
<dbReference type="Proteomes" id="UP000077603">
    <property type="component" value="Chromosome"/>
</dbReference>
<dbReference type="InterPro" id="IPR019301">
    <property type="entry name" value="Flagellar_prot_FlgJ_N"/>
</dbReference>
<dbReference type="OrthoDB" id="7862954at2"/>
<name>A0A172Y4R4_9CAUL</name>
<proteinExistence type="predicted"/>
<gene>
    <name evidence="3" type="ORF">DA69_05330</name>
</gene>
<evidence type="ECO:0000256" key="1">
    <source>
        <dbReference type="SAM" id="MobiDB-lite"/>
    </source>
</evidence>
<dbReference type="STRING" id="588932.DA69_05330"/>
<dbReference type="AlphaFoldDB" id="A0A172Y4R4"/>
<reference evidence="3 4" key="1">
    <citation type="journal article" date="2014" name="Genome Announc.">
        <title>Genome Sequence of a Promising Hydrogen-Producing Facultative Anaerobic Bacterium, Brevundimonas naejangsanensis Strain B1.</title>
        <authorList>
            <person name="Su H."/>
            <person name="Zhang T."/>
            <person name="Bao M."/>
            <person name="Jiang Y."/>
            <person name="Wang Y."/>
            <person name="Tan T."/>
        </authorList>
    </citation>
    <scope>NUCLEOTIDE SEQUENCE [LARGE SCALE GENOMIC DNA]</scope>
    <source>
        <strain evidence="3 4">B1</strain>
    </source>
</reference>
<dbReference type="Pfam" id="PF10135">
    <property type="entry name" value="Rod-binding"/>
    <property type="match status" value="1"/>
</dbReference>
<accession>A0A172Y4R4</accession>
<dbReference type="eggNOG" id="COG3951">
    <property type="taxonomic scope" value="Bacteria"/>
</dbReference>
<sequence>MGPLAASPDLLRDPASALPGQPKNLEGQNLQAMRRTAEAFEASFLSQMMKPMFEGLSTEAPFGGGAGEAAWRGFLVDAMAQQTVKSGGVGLADSVLAQMIKMQEQGA</sequence>
<dbReference type="RefSeq" id="WP_025977099.1">
    <property type="nucleotide sequence ID" value="NZ_CP015614.1"/>
</dbReference>
<protein>
    <submittedName>
        <fullName evidence="3">Rod-binding protein</fullName>
    </submittedName>
</protein>
<organism evidence="3 4">
    <name type="scientific">Brevundimonas naejangsanensis</name>
    <dbReference type="NCBI Taxonomy" id="588932"/>
    <lineage>
        <taxon>Bacteria</taxon>
        <taxon>Pseudomonadati</taxon>
        <taxon>Pseudomonadota</taxon>
        <taxon>Alphaproteobacteria</taxon>
        <taxon>Caulobacterales</taxon>
        <taxon>Caulobacteraceae</taxon>
        <taxon>Brevundimonas</taxon>
    </lineage>
</organism>
<evidence type="ECO:0000313" key="4">
    <source>
        <dbReference type="Proteomes" id="UP000077603"/>
    </source>
</evidence>
<feature type="region of interest" description="Disordered" evidence="1">
    <location>
        <begin position="1"/>
        <end position="28"/>
    </location>
</feature>